<evidence type="ECO:0000256" key="1">
    <source>
        <dbReference type="PROSITE-ProRule" id="PRU00708"/>
    </source>
</evidence>
<feature type="repeat" description="PPR" evidence="1">
    <location>
        <begin position="645"/>
        <end position="679"/>
    </location>
</feature>
<dbReference type="Proteomes" id="UP000054266">
    <property type="component" value="Unassembled WGS sequence"/>
</dbReference>
<evidence type="ECO:0008006" key="5">
    <source>
        <dbReference type="Google" id="ProtNLM"/>
    </source>
</evidence>
<sequence length="768" mass="88534">MFTNSTTILRGCLHLNSPIFGRCRCRFQARFYNSSKSDSPRYREAELTQQLLAEGSASNRQSPSPQPTASAESADPEASPTRPVEAPPPVECSGQSPGKQTEDSDRRLRSAEYHATRIFGYTDRSVSKHLVALKRPGPQRTSDLRHLGFGRSASPQWSFPPGWRTISPETEGVSPTKHDEFRAFWWTYYKEIVSLWHDGDLPKARQHFDVHRQVAVAFVGDRSLEELRDAWTVMLARDKLHLATVMLGCLVDSARRTLLMLSLDIFFPRDWRLRCECLCFLDQAYRDEIDGDVYLQELFAQQIERVSRIWTWPSDTKRMPWYFLVLFLRHNSPEHIENIIDTIIENYRDSSPRLILVIVDHFTRLGDTDRALEILSRIPPEQREEHKVRILERCANLISIDTIDESDSVANFRALPRLVGLGLPMDFKVHNRILERALELGRPEVAWEVFRFMEARDICVEANGYLMLLKSSFEQNDREKLDAMMSSIHRREDLYQYPYLVTYMMNIVRVVCTIDRKLSPETSVSHLLAIYDRAYDRAPLVKLGIVNALPPQHTLRKRLDQPPPAVLGFTIWAYVLCQRDERIVSALWFWIMHMIKQQDESILACAKHDVMWNGFIHFYARSRFFLRKAVYVVEAMIEHNLCMPTERTWSEVLCGFMKHGEEETAAKIWHMMLARDVHPTEKGWAFLLENYDQTRLADLVKNGIDERQMPEGLDRALGWPAGETALENAPTEANVARQASQDDGQAVYENEADDSNPALAGSTSGVCQ</sequence>
<evidence type="ECO:0000256" key="2">
    <source>
        <dbReference type="SAM" id="MobiDB-lite"/>
    </source>
</evidence>
<protein>
    <recommendedName>
        <fullName evidence="5">Pentatricopeptide repeat protein</fullName>
    </recommendedName>
</protein>
<keyword evidence="4" id="KW-1185">Reference proteome</keyword>
<feature type="region of interest" description="Disordered" evidence="2">
    <location>
        <begin position="729"/>
        <end position="768"/>
    </location>
</feature>
<dbReference type="NCBIfam" id="TIGR00756">
    <property type="entry name" value="PPR"/>
    <property type="match status" value="1"/>
</dbReference>
<dbReference type="STRING" id="5601.A0A0D2FRJ2"/>
<dbReference type="EMBL" id="KN846957">
    <property type="protein sequence ID" value="KIW70938.1"/>
    <property type="molecule type" value="Genomic_DNA"/>
</dbReference>
<feature type="compositionally biased region" description="Low complexity" evidence="2">
    <location>
        <begin position="67"/>
        <end position="81"/>
    </location>
</feature>
<dbReference type="PROSITE" id="PS51375">
    <property type="entry name" value="PPR"/>
    <property type="match status" value="1"/>
</dbReference>
<organism evidence="3 4">
    <name type="scientific">Phialophora macrospora</name>
    <dbReference type="NCBI Taxonomy" id="1851006"/>
    <lineage>
        <taxon>Eukaryota</taxon>
        <taxon>Fungi</taxon>
        <taxon>Dikarya</taxon>
        <taxon>Ascomycota</taxon>
        <taxon>Pezizomycotina</taxon>
        <taxon>Eurotiomycetes</taxon>
        <taxon>Chaetothyriomycetidae</taxon>
        <taxon>Chaetothyriales</taxon>
        <taxon>Herpotrichiellaceae</taxon>
        <taxon>Phialophora</taxon>
    </lineage>
</organism>
<dbReference type="HOGENOM" id="CLU_018147_0_0_1"/>
<accession>A0A0D2FRJ2</accession>
<feature type="compositionally biased region" description="Polar residues" evidence="2">
    <location>
        <begin position="53"/>
        <end position="63"/>
    </location>
</feature>
<gene>
    <name evidence="3" type="ORF">PV04_03166</name>
</gene>
<feature type="region of interest" description="Disordered" evidence="2">
    <location>
        <begin position="53"/>
        <end position="107"/>
    </location>
</feature>
<evidence type="ECO:0000313" key="4">
    <source>
        <dbReference type="Proteomes" id="UP000054266"/>
    </source>
</evidence>
<dbReference type="Gene3D" id="1.25.40.10">
    <property type="entry name" value="Tetratricopeptide repeat domain"/>
    <property type="match status" value="1"/>
</dbReference>
<proteinExistence type="predicted"/>
<reference evidence="3 4" key="1">
    <citation type="submission" date="2015-01" db="EMBL/GenBank/DDBJ databases">
        <title>The Genome Sequence of Capronia semiimmersa CBS27337.</title>
        <authorList>
            <consortium name="The Broad Institute Genomics Platform"/>
            <person name="Cuomo C."/>
            <person name="de Hoog S."/>
            <person name="Gorbushina A."/>
            <person name="Stielow B."/>
            <person name="Teixiera M."/>
            <person name="Abouelleil A."/>
            <person name="Chapman S.B."/>
            <person name="Priest M."/>
            <person name="Young S.K."/>
            <person name="Wortman J."/>
            <person name="Nusbaum C."/>
            <person name="Birren B."/>
        </authorList>
    </citation>
    <scope>NUCLEOTIDE SEQUENCE [LARGE SCALE GENOMIC DNA]</scope>
    <source>
        <strain evidence="3 4">CBS 27337</strain>
    </source>
</reference>
<dbReference type="AlphaFoldDB" id="A0A0D2FRJ2"/>
<evidence type="ECO:0000313" key="3">
    <source>
        <dbReference type="EMBL" id="KIW70938.1"/>
    </source>
</evidence>
<name>A0A0D2FRJ2_9EURO</name>
<dbReference type="InterPro" id="IPR011990">
    <property type="entry name" value="TPR-like_helical_dom_sf"/>
</dbReference>
<dbReference type="InterPro" id="IPR002885">
    <property type="entry name" value="PPR_rpt"/>
</dbReference>